<dbReference type="Proteomes" id="UP000499080">
    <property type="component" value="Unassembled WGS sequence"/>
</dbReference>
<proteinExistence type="predicted"/>
<reference evidence="1 2" key="1">
    <citation type="journal article" date="2019" name="Sci. Rep.">
        <title>Orb-weaving spider Araneus ventricosus genome elucidates the spidroin gene catalogue.</title>
        <authorList>
            <person name="Kono N."/>
            <person name="Nakamura H."/>
            <person name="Ohtoshi R."/>
            <person name="Moran D.A.P."/>
            <person name="Shinohara A."/>
            <person name="Yoshida Y."/>
            <person name="Fujiwara M."/>
            <person name="Mori M."/>
            <person name="Tomita M."/>
            <person name="Arakawa K."/>
        </authorList>
    </citation>
    <scope>NUCLEOTIDE SEQUENCE [LARGE SCALE GENOMIC DNA]</scope>
</reference>
<comment type="caution">
    <text evidence="1">The sequence shown here is derived from an EMBL/GenBank/DDBJ whole genome shotgun (WGS) entry which is preliminary data.</text>
</comment>
<gene>
    <name evidence="1" type="ORF">AVEN_144663_1</name>
</gene>
<evidence type="ECO:0000313" key="1">
    <source>
        <dbReference type="EMBL" id="GBM22292.1"/>
    </source>
</evidence>
<keyword evidence="2" id="KW-1185">Reference proteome</keyword>
<evidence type="ECO:0000313" key="2">
    <source>
        <dbReference type="Proteomes" id="UP000499080"/>
    </source>
</evidence>
<dbReference type="AlphaFoldDB" id="A0A4Y2DZP5"/>
<protein>
    <submittedName>
        <fullName evidence="1">Uncharacterized protein</fullName>
    </submittedName>
</protein>
<sequence>MKRSHNNNSIVIKRRHISISVIQRAYSYKAVIASPVNSMLVIKGVAAACSSQRACGYQRRRMALSHNVWLSKGRPCQRSRSTTYEHQKTSYDVSRSTTVPFKASLWRFPSTAAIVV</sequence>
<organism evidence="1 2">
    <name type="scientific">Araneus ventricosus</name>
    <name type="common">Orbweaver spider</name>
    <name type="synonym">Epeira ventricosa</name>
    <dbReference type="NCBI Taxonomy" id="182803"/>
    <lineage>
        <taxon>Eukaryota</taxon>
        <taxon>Metazoa</taxon>
        <taxon>Ecdysozoa</taxon>
        <taxon>Arthropoda</taxon>
        <taxon>Chelicerata</taxon>
        <taxon>Arachnida</taxon>
        <taxon>Araneae</taxon>
        <taxon>Araneomorphae</taxon>
        <taxon>Entelegynae</taxon>
        <taxon>Araneoidea</taxon>
        <taxon>Araneidae</taxon>
        <taxon>Araneus</taxon>
    </lineage>
</organism>
<dbReference type="EMBL" id="BGPR01000477">
    <property type="protein sequence ID" value="GBM22292.1"/>
    <property type="molecule type" value="Genomic_DNA"/>
</dbReference>
<name>A0A4Y2DZP5_ARAVE</name>
<accession>A0A4Y2DZP5</accession>